<evidence type="ECO:0000313" key="3">
    <source>
        <dbReference type="Proteomes" id="UP000279259"/>
    </source>
</evidence>
<feature type="compositionally biased region" description="Polar residues" evidence="1">
    <location>
        <begin position="1"/>
        <end position="10"/>
    </location>
</feature>
<keyword evidence="3" id="KW-1185">Reference proteome</keyword>
<dbReference type="AlphaFoldDB" id="A0A427YI81"/>
<accession>A0A427YI81</accession>
<feature type="compositionally biased region" description="Basic residues" evidence="1">
    <location>
        <begin position="48"/>
        <end position="58"/>
    </location>
</feature>
<reference evidence="2 3" key="1">
    <citation type="submission" date="2018-11" db="EMBL/GenBank/DDBJ databases">
        <title>Genome sequence of Saitozyma podzolica DSM 27192.</title>
        <authorList>
            <person name="Aliyu H."/>
            <person name="Gorte O."/>
            <person name="Ochsenreither K."/>
        </authorList>
    </citation>
    <scope>NUCLEOTIDE SEQUENCE [LARGE SCALE GENOMIC DNA]</scope>
    <source>
        <strain evidence="2 3">DSM 27192</strain>
    </source>
</reference>
<dbReference type="Proteomes" id="UP000279259">
    <property type="component" value="Unassembled WGS sequence"/>
</dbReference>
<evidence type="ECO:0000313" key="2">
    <source>
        <dbReference type="EMBL" id="RSH90788.1"/>
    </source>
</evidence>
<gene>
    <name evidence="2" type="ORF">EHS25_009963</name>
</gene>
<sequence length="801" mass="83876">MSATRTQSHVNLPFALPDACQSQSRSQSRTPQPTPVIDTQTELGQSARFHHGTGRRHVRDTAHPPLRGKKRPCPESNLKLRHGGSRCPPPPWLDLSAFAHRPADDPSEPTSSATSATTPLSSHPLGTYPDESSSGATATCAADSSTPGSTPISSWASQSTRNVYHQQPKLQLKLPSRRLAVHSDPSSSPLHRQPYPRPSSSHAPRRAVMARATDSTNANEEDALVGGLFAMPPPPAEPLGRPAQSRANENGKPPPIPPRPTFTERTRAPTVQSPVGGFGIQRRVSESANIWRGGSLGRASVGGSDRDGRRHSLAALPLTVSTAIQQDRISPTPIPHPPPSLPAPQGPNASGQGGTSVSSAPPSSFAQYARMIAEAARNVPHYQAAGSDKPSKELYVAPDIHIPSGAVASQPSPTRLDSTNFPVLTSAWHAFGIAPQPLIAQPQSAHFPTEFGAVQVPSNQGLDHPVASHTLTDSERMLGYDAAELSNPTCDFSTILGFASSGVSGVSRVSRVSRVSGVGDLNHNEAVAADLWFAAAQQRSRLLDAWKNVDGAAMPMNAGAPAPSAGWTTASSSMSLDHDMDIGSSVPSLPDLTQDVFDGFDGFDSSCLRYPAPPASGSGTSTSAFDDSSRSRLVSPPPHILPPTFANPASIASAPAAPSAFADMPAQSRPPYAVCPPLTHIRPPPGYASLSSPAHVHPSSNIFPSLSASTSSSLNLPNPNPIAPTYRPLPLPSIPVSQPHRSDHAATLHTPFAVDADAAISKRLSGLGMDEPVSEEKSNGVFNCISVGVTRQKASGRGLGS</sequence>
<feature type="compositionally biased region" description="Low complexity" evidence="1">
    <location>
        <begin position="108"/>
        <end position="125"/>
    </location>
</feature>
<feature type="compositionally biased region" description="Pro residues" evidence="1">
    <location>
        <begin position="332"/>
        <end position="345"/>
    </location>
</feature>
<proteinExistence type="predicted"/>
<comment type="caution">
    <text evidence="2">The sequence shown here is derived from an EMBL/GenBank/DDBJ whole genome shotgun (WGS) entry which is preliminary data.</text>
</comment>
<dbReference type="OrthoDB" id="10449409at2759"/>
<organism evidence="2 3">
    <name type="scientific">Saitozyma podzolica</name>
    <dbReference type="NCBI Taxonomy" id="1890683"/>
    <lineage>
        <taxon>Eukaryota</taxon>
        <taxon>Fungi</taxon>
        <taxon>Dikarya</taxon>
        <taxon>Basidiomycota</taxon>
        <taxon>Agaricomycotina</taxon>
        <taxon>Tremellomycetes</taxon>
        <taxon>Tremellales</taxon>
        <taxon>Trimorphomycetaceae</taxon>
        <taxon>Saitozyma</taxon>
    </lineage>
</organism>
<evidence type="ECO:0000256" key="1">
    <source>
        <dbReference type="SAM" id="MobiDB-lite"/>
    </source>
</evidence>
<feature type="compositionally biased region" description="Polar residues" evidence="1">
    <location>
        <begin position="130"/>
        <end position="169"/>
    </location>
</feature>
<dbReference type="EMBL" id="RSCD01000009">
    <property type="protein sequence ID" value="RSH90788.1"/>
    <property type="molecule type" value="Genomic_DNA"/>
</dbReference>
<feature type="compositionally biased region" description="Polar residues" evidence="1">
    <location>
        <begin position="617"/>
        <end position="626"/>
    </location>
</feature>
<feature type="region of interest" description="Disordered" evidence="1">
    <location>
        <begin position="1"/>
        <end position="280"/>
    </location>
</feature>
<feature type="region of interest" description="Disordered" evidence="1">
    <location>
        <begin position="611"/>
        <end position="633"/>
    </location>
</feature>
<name>A0A427YI81_9TREE</name>
<feature type="region of interest" description="Disordered" evidence="1">
    <location>
        <begin position="328"/>
        <end position="362"/>
    </location>
</feature>
<feature type="compositionally biased region" description="Low complexity" evidence="1">
    <location>
        <begin position="21"/>
        <end position="31"/>
    </location>
</feature>
<protein>
    <submittedName>
        <fullName evidence="2">Uncharacterized protein</fullName>
    </submittedName>
</protein>